<organism evidence="1 2">
    <name type="scientific">Citrifermentans bremense</name>
    <dbReference type="NCBI Taxonomy" id="60035"/>
    <lineage>
        <taxon>Bacteria</taxon>
        <taxon>Pseudomonadati</taxon>
        <taxon>Thermodesulfobacteriota</taxon>
        <taxon>Desulfuromonadia</taxon>
        <taxon>Geobacterales</taxon>
        <taxon>Geobacteraceae</taxon>
        <taxon>Citrifermentans</taxon>
    </lineage>
</organism>
<proteinExistence type="predicted"/>
<evidence type="ECO:0000313" key="2">
    <source>
        <dbReference type="Proteomes" id="UP000515472"/>
    </source>
</evidence>
<dbReference type="KEGG" id="gbn:GEOBRER4_13510"/>
<reference evidence="1 2" key="1">
    <citation type="submission" date="2020-06" db="EMBL/GenBank/DDBJ databases">
        <title>Interaction of electrochemicaly active bacteria, Geobacter bremensis R4 on different carbon anode.</title>
        <authorList>
            <person name="Meng L."/>
            <person name="Yoshida N."/>
        </authorList>
    </citation>
    <scope>NUCLEOTIDE SEQUENCE [LARGE SCALE GENOMIC DNA]</scope>
    <source>
        <strain evidence="1 2">R4</strain>
    </source>
</reference>
<gene>
    <name evidence="1" type="ORF">GEOBRER4_n1408</name>
</gene>
<dbReference type="RefSeq" id="WP_185244773.1">
    <property type="nucleotide sequence ID" value="NZ_AP023213.1"/>
</dbReference>
<protein>
    <recommendedName>
        <fullName evidence="3">Response regulatory domain-containing protein</fullName>
    </recommendedName>
</protein>
<dbReference type="EMBL" id="AP023213">
    <property type="protein sequence ID" value="BCG46601.1"/>
    <property type="molecule type" value="Genomic_DNA"/>
</dbReference>
<sequence>MAENESVLVIADEEIRPFYQMLRIGQALVTTTSHEQATVSLRKGGVGLLILDSGHDAEMGLSILSGLK</sequence>
<dbReference type="Proteomes" id="UP000515472">
    <property type="component" value="Chromosome"/>
</dbReference>
<evidence type="ECO:0008006" key="3">
    <source>
        <dbReference type="Google" id="ProtNLM"/>
    </source>
</evidence>
<name>A0A6S6M4M6_9BACT</name>
<dbReference type="AlphaFoldDB" id="A0A6S6M4M6"/>
<keyword evidence="2" id="KW-1185">Reference proteome</keyword>
<evidence type="ECO:0000313" key="1">
    <source>
        <dbReference type="EMBL" id="BCG46601.1"/>
    </source>
</evidence>
<accession>A0A6S6M4M6</accession>